<gene>
    <name evidence="2" type="ORF">RT41_GL001591</name>
</gene>
<dbReference type="Gene3D" id="3.40.50.150">
    <property type="entry name" value="Vaccinia Virus protein VP39"/>
    <property type="match status" value="1"/>
</dbReference>
<evidence type="ECO:0000259" key="1">
    <source>
        <dbReference type="Pfam" id="PF02384"/>
    </source>
</evidence>
<dbReference type="InterPro" id="IPR003356">
    <property type="entry name" value="DNA_methylase_A-5"/>
</dbReference>
<dbReference type="Pfam" id="PF02384">
    <property type="entry name" value="N6_Mtase"/>
    <property type="match status" value="1"/>
</dbReference>
<dbReference type="InterPro" id="IPR052933">
    <property type="entry name" value="DNA_Protect_Modify"/>
</dbReference>
<feature type="domain" description="DNA methylase adenine-specific" evidence="1">
    <location>
        <begin position="100"/>
        <end position="304"/>
    </location>
</feature>
<keyword evidence="2" id="KW-0808">Transferase</keyword>
<accession>A0A2A5RKT4</accession>
<dbReference type="GO" id="GO:0003677">
    <property type="term" value="F:DNA binding"/>
    <property type="evidence" value="ECO:0007669"/>
    <property type="project" value="InterPro"/>
</dbReference>
<dbReference type="Gene3D" id="1.10.150.470">
    <property type="match status" value="1"/>
</dbReference>
<dbReference type="PANTHER" id="PTHR41313">
    <property type="entry name" value="ADENINE-SPECIFIC METHYLTRANSFERASE"/>
    <property type="match status" value="1"/>
</dbReference>
<organism evidence="2 3">
    <name type="scientific">Lactococcus fujiensis JCM 16395</name>
    <dbReference type="NCBI Taxonomy" id="1291764"/>
    <lineage>
        <taxon>Bacteria</taxon>
        <taxon>Bacillati</taxon>
        <taxon>Bacillota</taxon>
        <taxon>Bacilli</taxon>
        <taxon>Lactobacillales</taxon>
        <taxon>Streptococcaceae</taxon>
        <taxon>Lactococcus</taxon>
    </lineage>
</organism>
<evidence type="ECO:0000313" key="2">
    <source>
        <dbReference type="EMBL" id="PCR99785.1"/>
    </source>
</evidence>
<dbReference type="RefSeq" id="WP_096818111.1">
    <property type="nucleotide sequence ID" value="NZ_JXJU01000006.1"/>
</dbReference>
<comment type="caution">
    <text evidence="2">The sequence shown here is derived from an EMBL/GenBank/DDBJ whole genome shotgun (WGS) entry which is preliminary data.</text>
</comment>
<dbReference type="CDD" id="cd02440">
    <property type="entry name" value="AdoMet_MTases"/>
    <property type="match status" value="1"/>
</dbReference>
<dbReference type="EMBL" id="JXJU01000006">
    <property type="protein sequence ID" value="PCR99785.1"/>
    <property type="molecule type" value="Genomic_DNA"/>
</dbReference>
<dbReference type="GO" id="GO:0008170">
    <property type="term" value="F:N-methyltransferase activity"/>
    <property type="evidence" value="ECO:0007669"/>
    <property type="project" value="InterPro"/>
</dbReference>
<dbReference type="PANTHER" id="PTHR41313:SF1">
    <property type="entry name" value="DNA METHYLASE ADENINE-SPECIFIC DOMAIN-CONTAINING PROTEIN"/>
    <property type="match status" value="1"/>
</dbReference>
<dbReference type="OrthoDB" id="9788159at2"/>
<evidence type="ECO:0000313" key="3">
    <source>
        <dbReference type="Proteomes" id="UP000218181"/>
    </source>
</evidence>
<keyword evidence="2" id="KW-0489">Methyltransferase</keyword>
<proteinExistence type="predicted"/>
<dbReference type="GO" id="GO:0032259">
    <property type="term" value="P:methylation"/>
    <property type="evidence" value="ECO:0007669"/>
    <property type="project" value="UniProtKB-KW"/>
</dbReference>
<dbReference type="InterPro" id="IPR029063">
    <property type="entry name" value="SAM-dependent_MTases_sf"/>
</dbReference>
<dbReference type="SUPFAM" id="SSF53335">
    <property type="entry name" value="S-adenosyl-L-methionine-dependent methyltransferases"/>
    <property type="match status" value="1"/>
</dbReference>
<sequence>MDMEKIEQAFMLINENIEHIEKTLDTDFYDAFVEQNAAFLGSVNLVNTKSPTSAEDLLAALTKNNDRLRALNLNKKEWQKLFQFVLLKGSQVAPMQPNHSFTPDSIATLFQFMIESLHSDHKLRILEMGSGTGNLGEYLLVNLNREIDYVGFEVDDLLLDLSASISEVIGTEATFMQVDAVQSQLMEAVDVVIADLPIGFYPDIQTAQTFQVGLKEGHTFAHHLMIEEAMKYLKESGFAIFLAPSDLLTSSQAPQLKEWLTHHAHLAAVVTLPEGLFKHDSKAIYLIKKTATDNNPTFVYPIDQFTDRERIQDFMNAFQKNVK</sequence>
<protein>
    <submittedName>
        <fullName evidence="2">DNA methyltransferase</fullName>
    </submittedName>
</protein>
<dbReference type="Proteomes" id="UP000218181">
    <property type="component" value="Unassembled WGS sequence"/>
</dbReference>
<name>A0A2A5RKT4_9LACT</name>
<dbReference type="AlphaFoldDB" id="A0A2A5RKT4"/>
<keyword evidence="3" id="KW-1185">Reference proteome</keyword>
<reference evidence="2 3" key="1">
    <citation type="submission" date="2014-12" db="EMBL/GenBank/DDBJ databases">
        <title>Draft genome sequences of 10 type strains of Lactococcus.</title>
        <authorList>
            <person name="Sun Z."/>
            <person name="Zhong Z."/>
            <person name="Liu W."/>
            <person name="Zhang W."/>
            <person name="Zhang H."/>
        </authorList>
    </citation>
    <scope>NUCLEOTIDE SEQUENCE [LARGE SCALE GENOMIC DNA]</scope>
    <source>
        <strain evidence="2 3">JCM 16395</strain>
    </source>
</reference>
<dbReference type="STRING" id="1291764.GCA_001311235_01795"/>